<organism evidence="1 2">
    <name type="scientific">Streptomyces echinoruber</name>
    <dbReference type="NCBI Taxonomy" id="68898"/>
    <lineage>
        <taxon>Bacteria</taxon>
        <taxon>Bacillati</taxon>
        <taxon>Actinomycetota</taxon>
        <taxon>Actinomycetes</taxon>
        <taxon>Kitasatosporales</taxon>
        <taxon>Streptomycetaceae</taxon>
        <taxon>Streptomyces</taxon>
    </lineage>
</organism>
<gene>
    <name evidence="1" type="ORF">GCM10010389_45290</name>
</gene>
<proteinExistence type="predicted"/>
<name>A0A918VH59_9ACTN</name>
<keyword evidence="2" id="KW-1185">Reference proteome</keyword>
<evidence type="ECO:0000313" key="1">
    <source>
        <dbReference type="EMBL" id="GHA00939.1"/>
    </source>
</evidence>
<accession>A0A918VH59</accession>
<dbReference type="EMBL" id="BMWH01000020">
    <property type="protein sequence ID" value="GHA00939.1"/>
    <property type="molecule type" value="Genomic_DNA"/>
</dbReference>
<sequence>MDPMHTSIAHTDLPAAPTFVPPLDIARAQARRTLDEANALDLDTADSCAIARHFGGVCEVLREVLAALDAEDGRRA</sequence>
<dbReference type="AlphaFoldDB" id="A0A918VH59"/>
<reference evidence="1" key="1">
    <citation type="journal article" date="2014" name="Int. J. Syst. Evol. Microbiol.">
        <title>Complete genome sequence of Corynebacterium casei LMG S-19264T (=DSM 44701T), isolated from a smear-ripened cheese.</title>
        <authorList>
            <consortium name="US DOE Joint Genome Institute (JGI-PGF)"/>
            <person name="Walter F."/>
            <person name="Albersmeier A."/>
            <person name="Kalinowski J."/>
            <person name="Ruckert C."/>
        </authorList>
    </citation>
    <scope>NUCLEOTIDE SEQUENCE</scope>
    <source>
        <strain evidence="1">JCM 5016</strain>
    </source>
</reference>
<dbReference type="Proteomes" id="UP000623010">
    <property type="component" value="Unassembled WGS sequence"/>
</dbReference>
<comment type="caution">
    <text evidence="1">The sequence shown here is derived from an EMBL/GenBank/DDBJ whole genome shotgun (WGS) entry which is preliminary data.</text>
</comment>
<reference evidence="1" key="2">
    <citation type="submission" date="2020-09" db="EMBL/GenBank/DDBJ databases">
        <authorList>
            <person name="Sun Q."/>
            <person name="Ohkuma M."/>
        </authorList>
    </citation>
    <scope>NUCLEOTIDE SEQUENCE</scope>
    <source>
        <strain evidence="1">JCM 5016</strain>
    </source>
</reference>
<protein>
    <submittedName>
        <fullName evidence="1">Uncharacterized protein</fullName>
    </submittedName>
</protein>
<evidence type="ECO:0000313" key="2">
    <source>
        <dbReference type="Proteomes" id="UP000623010"/>
    </source>
</evidence>